<evidence type="ECO:0000256" key="6">
    <source>
        <dbReference type="ARBA" id="ARBA00022801"/>
    </source>
</evidence>
<evidence type="ECO:0000259" key="12">
    <source>
        <dbReference type="Pfam" id="PF00082"/>
    </source>
</evidence>
<dbReference type="InterPro" id="IPR023828">
    <property type="entry name" value="Peptidase_S8_Ser-AS"/>
</dbReference>
<dbReference type="AlphaFoldDB" id="A0A835LBK0"/>
<dbReference type="InterPro" id="IPR015500">
    <property type="entry name" value="Peptidase_S8_subtilisin-rel"/>
</dbReference>
<protein>
    <submittedName>
        <fullName evidence="15">Uncharacterized protein</fullName>
    </submittedName>
</protein>
<comment type="caution">
    <text evidence="15">The sequence shown here is derived from an EMBL/GenBank/DDBJ whole genome shotgun (WGS) entry which is preliminary data.</text>
</comment>
<dbReference type="InterPro" id="IPR041469">
    <property type="entry name" value="Subtilisin-like_FN3"/>
</dbReference>
<feature type="domain" description="Subtilisin-like protease fibronectin type-III" evidence="14">
    <location>
        <begin position="664"/>
        <end position="763"/>
    </location>
</feature>
<gene>
    <name evidence="15" type="ORF">IFM89_008800</name>
</gene>
<dbReference type="InterPro" id="IPR037045">
    <property type="entry name" value="S8pro/Inhibitor_I9_sf"/>
</dbReference>
<dbReference type="GO" id="GO:0004252">
    <property type="term" value="F:serine-type endopeptidase activity"/>
    <property type="evidence" value="ECO:0007669"/>
    <property type="project" value="UniProtKB-UniRule"/>
</dbReference>
<sequence>MAMKRYSHLYSNNLCLLLIIVASNTAKSIPEESLRTYIVHMDHSYKPTSFSTHESWHQSTLASLSSSHATYKEDTLLYSYNHVMHGFSARLTPSQLSELEKLPAHRATYRESYGELFTTHTPKFLGLKHSSGIWPAASYGKDVIIGILDSGIWPESESFNDRGMTGVPERWKGICENGTAFSPSNCNFKLIGARSFSKGLQAGGINISKDFDYDSPRGFNGHGTHTSSTAAGNTVLSVGHFGYAMGTSRGVAPGAHLAMYKVLWHQWTLKSAATDVLAGMDQAIADGVDIMSLSLGFDQTPYFNDVIAIASLSAIEKGIVVVCAAGNDGNHPYSTYNGAPWIITVGAGTVDRSFLATLTLANGLTLEGISYFPQSVYVTNTPLYYGRNNKSKANCENSALDPSEVTGKVVLCDTNGSEDIRGKLYEVERAGALAGIYLADKPTLALDPNEYSRPGLVLEMGIGSLVRDYVMAINSSMVRELKFVTTKLGIKPAPQVADFFLRGPDPISPSVLKPDILAPGQDVAAAVVPNRPVTDIGIYSLATDYAIKSGTSMAAPHVAGVAALLKAIYQDWSPAAIRSAIMTTANVIDNTHSTIRDSSTGLLATPLDFGAGHINPNKAMNPGLIYDMYFQDYVEFLCSLGYTNQQMSAVIRRSQWSCRDNSPDLNYPSFVVVASKATTFPMAKNFTRVVTNVGDDNSIYLAVSEAPSGMRIHVDPNTLIFTSKGQKQGFVVSVEIDKKDGSSTYGYLKLVDQHNHVVSSPVVSITV</sequence>
<dbReference type="Gene3D" id="3.50.30.30">
    <property type="match status" value="1"/>
</dbReference>
<dbReference type="InterPro" id="IPR036852">
    <property type="entry name" value="Peptidase_S8/S53_dom_sf"/>
</dbReference>
<evidence type="ECO:0000256" key="10">
    <source>
        <dbReference type="PROSITE-ProRule" id="PRU01240"/>
    </source>
</evidence>
<keyword evidence="4 10" id="KW-0645">Protease</keyword>
<feature type="signal peptide" evidence="11">
    <location>
        <begin position="1"/>
        <end position="28"/>
    </location>
</feature>
<accession>A0A835LBK0</accession>
<evidence type="ECO:0000256" key="8">
    <source>
        <dbReference type="ARBA" id="ARBA00023180"/>
    </source>
</evidence>
<dbReference type="CDD" id="cd04852">
    <property type="entry name" value="Peptidases_S8_3"/>
    <property type="match status" value="1"/>
</dbReference>
<dbReference type="InterPro" id="IPR045051">
    <property type="entry name" value="SBT"/>
</dbReference>
<dbReference type="Proteomes" id="UP000631114">
    <property type="component" value="Unassembled WGS sequence"/>
</dbReference>
<keyword evidence="8" id="KW-0325">Glycoprotein</keyword>
<evidence type="ECO:0000256" key="3">
    <source>
        <dbReference type="ARBA" id="ARBA00022525"/>
    </source>
</evidence>
<dbReference type="Pfam" id="PF00082">
    <property type="entry name" value="Peptidase_S8"/>
    <property type="match status" value="1"/>
</dbReference>
<dbReference type="InterPro" id="IPR034197">
    <property type="entry name" value="Peptidases_S8_3"/>
</dbReference>
<dbReference type="Pfam" id="PF17766">
    <property type="entry name" value="fn3_6"/>
    <property type="match status" value="1"/>
</dbReference>
<feature type="active site" description="Charge relay system" evidence="9 10">
    <location>
        <position position="552"/>
    </location>
</feature>
<feature type="active site" description="Charge relay system" evidence="9 10">
    <location>
        <position position="149"/>
    </location>
</feature>
<evidence type="ECO:0000313" key="15">
    <source>
        <dbReference type="EMBL" id="KAF9588370.1"/>
    </source>
</evidence>
<name>A0A835LBK0_9MAGN</name>
<evidence type="ECO:0000256" key="2">
    <source>
        <dbReference type="ARBA" id="ARBA00011073"/>
    </source>
</evidence>
<evidence type="ECO:0000256" key="4">
    <source>
        <dbReference type="ARBA" id="ARBA00022670"/>
    </source>
</evidence>
<proteinExistence type="inferred from homology"/>
<dbReference type="OrthoDB" id="206201at2759"/>
<evidence type="ECO:0000313" key="16">
    <source>
        <dbReference type="Proteomes" id="UP000631114"/>
    </source>
</evidence>
<keyword evidence="5 11" id="KW-0732">Signal</keyword>
<dbReference type="GO" id="GO:0006508">
    <property type="term" value="P:proteolysis"/>
    <property type="evidence" value="ECO:0007669"/>
    <property type="project" value="UniProtKB-KW"/>
</dbReference>
<dbReference type="Pfam" id="PF05922">
    <property type="entry name" value="Inhibitor_I9"/>
    <property type="match status" value="1"/>
</dbReference>
<dbReference type="Gene3D" id="2.60.40.2310">
    <property type="match status" value="1"/>
</dbReference>
<evidence type="ECO:0000259" key="14">
    <source>
        <dbReference type="Pfam" id="PF17766"/>
    </source>
</evidence>
<dbReference type="PROSITE" id="PS51892">
    <property type="entry name" value="SUBTILASE"/>
    <property type="match status" value="1"/>
</dbReference>
<feature type="domain" description="Peptidase S8/S53" evidence="12">
    <location>
        <begin position="140"/>
        <end position="589"/>
    </location>
</feature>
<evidence type="ECO:0000256" key="9">
    <source>
        <dbReference type="PIRSR" id="PIRSR615500-1"/>
    </source>
</evidence>
<keyword evidence="7 10" id="KW-0720">Serine protease</keyword>
<evidence type="ECO:0000256" key="11">
    <source>
        <dbReference type="SAM" id="SignalP"/>
    </source>
</evidence>
<dbReference type="PROSITE" id="PS00138">
    <property type="entry name" value="SUBTILASE_SER"/>
    <property type="match status" value="1"/>
</dbReference>
<feature type="chain" id="PRO_5032937269" evidence="11">
    <location>
        <begin position="29"/>
        <end position="767"/>
    </location>
</feature>
<comment type="subcellular location">
    <subcellularLocation>
        <location evidence="1">Secreted</location>
    </subcellularLocation>
</comment>
<comment type="similarity">
    <text evidence="2 10">Belongs to the peptidase S8 family.</text>
</comment>
<dbReference type="FunFam" id="3.30.70.80:FF:000003">
    <property type="entry name" value="Subtilisin-like protease SBT1.9"/>
    <property type="match status" value="1"/>
</dbReference>
<keyword evidence="6 10" id="KW-0378">Hydrolase</keyword>
<dbReference type="SUPFAM" id="SSF52743">
    <property type="entry name" value="Subtilisin-like"/>
    <property type="match status" value="1"/>
</dbReference>
<organism evidence="15 16">
    <name type="scientific">Coptis chinensis</name>
    <dbReference type="NCBI Taxonomy" id="261450"/>
    <lineage>
        <taxon>Eukaryota</taxon>
        <taxon>Viridiplantae</taxon>
        <taxon>Streptophyta</taxon>
        <taxon>Embryophyta</taxon>
        <taxon>Tracheophyta</taxon>
        <taxon>Spermatophyta</taxon>
        <taxon>Magnoliopsida</taxon>
        <taxon>Ranunculales</taxon>
        <taxon>Ranunculaceae</taxon>
        <taxon>Coptidoideae</taxon>
        <taxon>Coptis</taxon>
    </lineage>
</organism>
<evidence type="ECO:0000259" key="13">
    <source>
        <dbReference type="Pfam" id="PF05922"/>
    </source>
</evidence>
<feature type="active site" description="Charge relay system" evidence="9 10">
    <location>
        <position position="222"/>
    </location>
</feature>
<dbReference type="InterPro" id="IPR000209">
    <property type="entry name" value="Peptidase_S8/S53_dom"/>
</dbReference>
<dbReference type="FunFam" id="3.40.50.200:FF:000006">
    <property type="entry name" value="Subtilisin-like protease SBT1.5"/>
    <property type="match status" value="1"/>
</dbReference>
<dbReference type="GO" id="GO:0005576">
    <property type="term" value="C:extracellular region"/>
    <property type="evidence" value="ECO:0007669"/>
    <property type="project" value="UniProtKB-SubCell"/>
</dbReference>
<dbReference type="Gene3D" id="3.40.50.200">
    <property type="entry name" value="Peptidase S8/S53 domain"/>
    <property type="match status" value="1"/>
</dbReference>
<reference evidence="15 16" key="1">
    <citation type="submission" date="2020-10" db="EMBL/GenBank/DDBJ databases">
        <title>The Coptis chinensis genome and diversification of protoberbering-type alkaloids.</title>
        <authorList>
            <person name="Wang B."/>
            <person name="Shu S."/>
            <person name="Song C."/>
            <person name="Liu Y."/>
        </authorList>
    </citation>
    <scope>NUCLEOTIDE SEQUENCE [LARGE SCALE GENOMIC DNA]</scope>
    <source>
        <strain evidence="15">HL-2020</strain>
        <tissue evidence="15">Leaf</tissue>
    </source>
</reference>
<dbReference type="Gene3D" id="3.30.70.80">
    <property type="entry name" value="Peptidase S8 propeptide/proteinase inhibitor I9"/>
    <property type="match status" value="1"/>
</dbReference>
<keyword evidence="16" id="KW-1185">Reference proteome</keyword>
<dbReference type="InterPro" id="IPR010259">
    <property type="entry name" value="S8pro/Inhibitor_I9"/>
</dbReference>
<dbReference type="EMBL" id="JADFTS010000009">
    <property type="protein sequence ID" value="KAF9588370.1"/>
    <property type="molecule type" value="Genomic_DNA"/>
</dbReference>
<dbReference type="PRINTS" id="PR00723">
    <property type="entry name" value="SUBTILISIN"/>
</dbReference>
<evidence type="ECO:0000256" key="5">
    <source>
        <dbReference type="ARBA" id="ARBA00022729"/>
    </source>
</evidence>
<feature type="domain" description="Inhibitor I9" evidence="13">
    <location>
        <begin position="36"/>
        <end position="104"/>
    </location>
</feature>
<dbReference type="PANTHER" id="PTHR10795">
    <property type="entry name" value="PROPROTEIN CONVERTASE SUBTILISIN/KEXIN"/>
    <property type="match status" value="1"/>
</dbReference>
<keyword evidence="3" id="KW-0964">Secreted</keyword>
<evidence type="ECO:0000256" key="1">
    <source>
        <dbReference type="ARBA" id="ARBA00004613"/>
    </source>
</evidence>
<evidence type="ECO:0000256" key="7">
    <source>
        <dbReference type="ARBA" id="ARBA00022825"/>
    </source>
</evidence>
<dbReference type="CDD" id="cd02120">
    <property type="entry name" value="PA_subtilisin_like"/>
    <property type="match status" value="1"/>
</dbReference>